<dbReference type="RefSeq" id="WP_163492343.1">
    <property type="nucleotide sequence ID" value="NZ_JACVEL010000001.1"/>
</dbReference>
<keyword evidence="3" id="KW-1185">Reference proteome</keyword>
<dbReference type="EMBL" id="JACVEL010000001">
    <property type="protein sequence ID" value="MBC9811176.1"/>
    <property type="molecule type" value="Genomic_DNA"/>
</dbReference>
<name>A0A8J6P788_9FLAO</name>
<proteinExistence type="predicted"/>
<organism evidence="2 3">
    <name type="scientific">Taishania pollutisoli</name>
    <dbReference type="NCBI Taxonomy" id="2766479"/>
    <lineage>
        <taxon>Bacteria</taxon>
        <taxon>Pseudomonadati</taxon>
        <taxon>Bacteroidota</taxon>
        <taxon>Flavobacteriia</taxon>
        <taxon>Flavobacteriales</taxon>
        <taxon>Crocinitomicaceae</taxon>
        <taxon>Taishania</taxon>
    </lineage>
</organism>
<evidence type="ECO:0000256" key="1">
    <source>
        <dbReference type="SAM" id="Phobius"/>
    </source>
</evidence>
<feature type="transmembrane region" description="Helical" evidence="1">
    <location>
        <begin position="9"/>
        <end position="27"/>
    </location>
</feature>
<dbReference type="Proteomes" id="UP000652681">
    <property type="component" value="Unassembled WGS sequence"/>
</dbReference>
<evidence type="ECO:0000313" key="3">
    <source>
        <dbReference type="Proteomes" id="UP000652681"/>
    </source>
</evidence>
<sequence>MGSNFIKRLKYYGIGFGIGIIIVTFLLPNRSCSWTPANRVKNMILGRLVTVNEVEWKLMESKGLTKEDIISVLNDGTLNFKISKKDGDSKVYVIEKEFDKKGNYKFYFTLPNESFISEVKIGEVDAKKVKNTTVGYGRFISIPKDEYLVYPDSTAKVTCQMEQLQIKNVKQLYKGIEKTGRINFAKSNFDAKPKAEHLIEFVEKGDTIEFQSVWYKNKLFISNFISEKVSNCNPTVQE</sequence>
<keyword evidence="1" id="KW-0812">Transmembrane</keyword>
<keyword evidence="1" id="KW-0472">Membrane</keyword>
<reference evidence="2" key="1">
    <citation type="submission" date="2020-09" db="EMBL/GenBank/DDBJ databases">
        <title>Taishania pollutisoli gen. nov., sp. nov., Isolated from Tetrabromobisphenol A-Contaminated Soil.</title>
        <authorList>
            <person name="Chen Q."/>
        </authorList>
    </citation>
    <scope>NUCLEOTIDE SEQUENCE</scope>
    <source>
        <strain evidence="2">CZZ-1</strain>
    </source>
</reference>
<comment type="caution">
    <text evidence="2">The sequence shown here is derived from an EMBL/GenBank/DDBJ whole genome shotgun (WGS) entry which is preliminary data.</text>
</comment>
<evidence type="ECO:0000313" key="2">
    <source>
        <dbReference type="EMBL" id="MBC9811176.1"/>
    </source>
</evidence>
<protein>
    <submittedName>
        <fullName evidence="2">Uncharacterized protein</fullName>
    </submittedName>
</protein>
<accession>A0A8J6P788</accession>
<gene>
    <name evidence="2" type="ORF">H9Y05_01695</name>
</gene>
<dbReference type="AlphaFoldDB" id="A0A8J6P788"/>
<keyword evidence="1" id="KW-1133">Transmembrane helix</keyword>